<dbReference type="NCBIfam" id="TIGR03067">
    <property type="entry name" value="Planc_TIGR03067"/>
    <property type="match status" value="1"/>
</dbReference>
<organism evidence="2 3">
    <name type="scientific">Limnoglobus roseus</name>
    <dbReference type="NCBI Taxonomy" id="2598579"/>
    <lineage>
        <taxon>Bacteria</taxon>
        <taxon>Pseudomonadati</taxon>
        <taxon>Planctomycetota</taxon>
        <taxon>Planctomycetia</taxon>
        <taxon>Gemmatales</taxon>
        <taxon>Gemmataceae</taxon>
        <taxon>Limnoglobus</taxon>
    </lineage>
</organism>
<sequence>MRILNALLLGLFLALPATADDKADKPKPPLAGDWTLVREATAGGELAAKLKENVVRVTIDADAITAGRPAAYKLDADKKQIDVTLDGGPKGEQGTYPGIYELAGDALKIHLALPGQPRPTDFTAKPTTVLLVLTKGKKG</sequence>
<dbReference type="KEGG" id="lrs:PX52LOC_07305"/>
<keyword evidence="1" id="KW-0732">Signal</keyword>
<dbReference type="AlphaFoldDB" id="A0A5C1AQA7"/>
<dbReference type="RefSeq" id="WP_168219411.1">
    <property type="nucleotide sequence ID" value="NZ_CP042425.1"/>
</dbReference>
<proteinExistence type="predicted"/>
<feature type="chain" id="PRO_5023022831" evidence="1">
    <location>
        <begin position="20"/>
        <end position="139"/>
    </location>
</feature>
<dbReference type="EMBL" id="CP042425">
    <property type="protein sequence ID" value="QEL20216.1"/>
    <property type="molecule type" value="Genomic_DNA"/>
</dbReference>
<protein>
    <submittedName>
        <fullName evidence="2">TIGR03067 domain-containing protein</fullName>
    </submittedName>
</protein>
<reference evidence="3" key="1">
    <citation type="submission" date="2019-08" db="EMBL/GenBank/DDBJ databases">
        <title>Limnoglobus roseus gen. nov., sp. nov., a novel freshwater planctomycete with a giant genome from the family Gemmataceae.</title>
        <authorList>
            <person name="Kulichevskaya I.S."/>
            <person name="Naumoff D.G."/>
            <person name="Miroshnikov K."/>
            <person name="Ivanova A."/>
            <person name="Philippov D.A."/>
            <person name="Hakobyan A."/>
            <person name="Rijpstra I.C."/>
            <person name="Sinninghe Damste J.S."/>
            <person name="Liesack W."/>
            <person name="Dedysh S.N."/>
        </authorList>
    </citation>
    <scope>NUCLEOTIDE SEQUENCE [LARGE SCALE GENOMIC DNA]</scope>
    <source>
        <strain evidence="3">PX52</strain>
    </source>
</reference>
<evidence type="ECO:0000313" key="3">
    <source>
        <dbReference type="Proteomes" id="UP000324974"/>
    </source>
</evidence>
<feature type="signal peptide" evidence="1">
    <location>
        <begin position="1"/>
        <end position="19"/>
    </location>
</feature>
<name>A0A5C1AQA7_9BACT</name>
<accession>A0A5C1AQA7</accession>
<dbReference type="Proteomes" id="UP000324974">
    <property type="component" value="Chromosome"/>
</dbReference>
<evidence type="ECO:0000256" key="1">
    <source>
        <dbReference type="SAM" id="SignalP"/>
    </source>
</evidence>
<dbReference type="InterPro" id="IPR017504">
    <property type="entry name" value="CHP03067_Planctomycetes"/>
</dbReference>
<evidence type="ECO:0000313" key="2">
    <source>
        <dbReference type="EMBL" id="QEL20216.1"/>
    </source>
</evidence>
<gene>
    <name evidence="2" type="ORF">PX52LOC_07305</name>
</gene>
<keyword evidence="3" id="KW-1185">Reference proteome</keyword>